<geneLocation type="plasmid" evidence="8">
    <name>pDson04</name>
</geneLocation>
<dbReference type="Pfam" id="PF00034">
    <property type="entry name" value="Cytochrom_C"/>
    <property type="match status" value="2"/>
</dbReference>
<evidence type="ECO:0000256" key="6">
    <source>
        <dbReference type="PROSITE-ProRule" id="PRU00433"/>
    </source>
</evidence>
<dbReference type="GO" id="GO:0046872">
    <property type="term" value="F:metal ion binding"/>
    <property type="evidence" value="ECO:0007669"/>
    <property type="project" value="UniProtKB-KW"/>
</dbReference>
<dbReference type="InterPro" id="IPR009056">
    <property type="entry name" value="Cyt_c-like_dom"/>
</dbReference>
<keyword evidence="4" id="KW-0249">Electron transport</keyword>
<proteinExistence type="predicted"/>
<dbReference type="RefSeq" id="WP_350240719.1">
    <property type="nucleotide sequence ID" value="NZ_CP158296.1"/>
</dbReference>
<evidence type="ECO:0000256" key="5">
    <source>
        <dbReference type="ARBA" id="ARBA00023004"/>
    </source>
</evidence>
<evidence type="ECO:0000256" key="4">
    <source>
        <dbReference type="ARBA" id="ARBA00022982"/>
    </source>
</evidence>
<dbReference type="PROSITE" id="PS51007">
    <property type="entry name" value="CYTC"/>
    <property type="match status" value="1"/>
</dbReference>
<dbReference type="EMBL" id="CP158296">
    <property type="protein sequence ID" value="XBV83314.1"/>
    <property type="molecule type" value="Genomic_DNA"/>
</dbReference>
<gene>
    <name evidence="8" type="ORF">ABOD76_00900</name>
</gene>
<dbReference type="KEGG" id="dsc:ABOD76_00900"/>
<keyword evidence="2 6" id="KW-0349">Heme</keyword>
<name>A0AAU7U3U1_9DEIO</name>
<feature type="domain" description="Cytochrome c" evidence="7">
    <location>
        <begin position="37"/>
        <end position="225"/>
    </location>
</feature>
<accession>A0AAU7U3U1</accession>
<keyword evidence="3 6" id="KW-0479">Metal-binding</keyword>
<dbReference type="Gene3D" id="1.10.760.10">
    <property type="entry name" value="Cytochrome c-like domain"/>
    <property type="match status" value="2"/>
</dbReference>
<keyword evidence="5 6" id="KW-0408">Iron</keyword>
<keyword evidence="8" id="KW-0614">Plasmid</keyword>
<evidence type="ECO:0000256" key="3">
    <source>
        <dbReference type="ARBA" id="ARBA00022723"/>
    </source>
</evidence>
<evidence type="ECO:0000256" key="2">
    <source>
        <dbReference type="ARBA" id="ARBA00022617"/>
    </source>
</evidence>
<dbReference type="InterPro" id="IPR050597">
    <property type="entry name" value="Cytochrome_c_Oxidase_Subunit"/>
</dbReference>
<evidence type="ECO:0000256" key="1">
    <source>
        <dbReference type="ARBA" id="ARBA00022448"/>
    </source>
</evidence>
<sequence length="231" mass="24767">MRRVVVPVAVLGALLAVGGVIYALRPVTPPEQPMPVGDVARGSTLVDQHYCADCHGGKGQPTNGDIPNLGGQQVDFLYKNMLLFHHRQGNLPDTMVTSMINVFPTLDAQQISDIATYYAAQKPVDPWPGIPGSNMTRARALYRNGDPARAVVACQICHAENARGDAARGTPSLLHQSPGYTLTYLRTVRASPPGNQPGQNAMHVETQHLTDDELKDLANYVATLTPGAAKP</sequence>
<reference evidence="8" key="1">
    <citation type="submission" date="2024-06" db="EMBL/GenBank/DDBJ databases">
        <title>Draft Genome Sequence of Deinococcus sonorensis Type Strain KR-87, a Biofilm Producing Representative of the Genus Deinococcus.</title>
        <authorList>
            <person name="Boren L.S."/>
            <person name="Grosso R.A."/>
            <person name="Hugenberg-Cox A.N."/>
            <person name="Hill J.T.E."/>
            <person name="Albert C.M."/>
            <person name="Tuohy J.M."/>
        </authorList>
    </citation>
    <scope>NUCLEOTIDE SEQUENCE</scope>
    <source>
        <strain evidence="8">KR-87</strain>
        <plasmid evidence="8">pDson04</plasmid>
    </source>
</reference>
<evidence type="ECO:0000259" key="7">
    <source>
        <dbReference type="PROSITE" id="PS51007"/>
    </source>
</evidence>
<organism evidence="8">
    <name type="scientific">Deinococcus sonorensis KR-87</name>
    <dbReference type="NCBI Taxonomy" id="694439"/>
    <lineage>
        <taxon>Bacteria</taxon>
        <taxon>Thermotogati</taxon>
        <taxon>Deinococcota</taxon>
        <taxon>Deinococci</taxon>
        <taxon>Deinococcales</taxon>
        <taxon>Deinococcaceae</taxon>
        <taxon>Deinococcus</taxon>
    </lineage>
</organism>
<protein>
    <submittedName>
        <fullName evidence="8">C-type cytochrome</fullName>
    </submittedName>
</protein>
<evidence type="ECO:0000313" key="8">
    <source>
        <dbReference type="EMBL" id="XBV83314.1"/>
    </source>
</evidence>
<dbReference type="PANTHER" id="PTHR33751">
    <property type="entry name" value="CBB3-TYPE CYTOCHROME C OXIDASE SUBUNIT FIXP"/>
    <property type="match status" value="1"/>
</dbReference>
<dbReference type="GO" id="GO:0020037">
    <property type="term" value="F:heme binding"/>
    <property type="evidence" value="ECO:0007669"/>
    <property type="project" value="InterPro"/>
</dbReference>
<dbReference type="SUPFAM" id="SSF46626">
    <property type="entry name" value="Cytochrome c"/>
    <property type="match status" value="2"/>
</dbReference>
<dbReference type="PANTHER" id="PTHR33751:SF9">
    <property type="entry name" value="CYTOCHROME C4"/>
    <property type="match status" value="1"/>
</dbReference>
<dbReference type="GO" id="GO:0009055">
    <property type="term" value="F:electron transfer activity"/>
    <property type="evidence" value="ECO:0007669"/>
    <property type="project" value="InterPro"/>
</dbReference>
<dbReference type="InterPro" id="IPR036909">
    <property type="entry name" value="Cyt_c-like_dom_sf"/>
</dbReference>
<dbReference type="AlphaFoldDB" id="A0AAU7U3U1"/>
<keyword evidence="1" id="KW-0813">Transport</keyword>